<dbReference type="GeneID" id="33936605"/>
<dbReference type="KEGG" id="pchm:VFPPC_17674"/>
<dbReference type="AlphaFoldDB" id="A0A219AQV6"/>
<dbReference type="EMBL" id="LSBJ02000003">
    <property type="protein sequence ID" value="OWT43150.1"/>
    <property type="molecule type" value="Genomic_DNA"/>
</dbReference>
<protein>
    <submittedName>
        <fullName evidence="1">Uncharacterized protein</fullName>
    </submittedName>
</protein>
<accession>A0A219AQV6</accession>
<proteinExistence type="predicted"/>
<evidence type="ECO:0000313" key="2">
    <source>
        <dbReference type="Proteomes" id="UP000078397"/>
    </source>
</evidence>
<evidence type="ECO:0000313" key="1">
    <source>
        <dbReference type="EMBL" id="OWT43150.1"/>
    </source>
</evidence>
<dbReference type="Proteomes" id="UP000078397">
    <property type="component" value="Unassembled WGS sequence"/>
</dbReference>
<reference evidence="1 2" key="1">
    <citation type="journal article" date="2016" name="PLoS Pathog.">
        <title>Biosynthesis of antibiotic leucinostatins in bio-control fungus Purpureocillium lilacinum and their inhibition on phytophthora revealed by genome mining.</title>
        <authorList>
            <person name="Wang G."/>
            <person name="Liu Z."/>
            <person name="Lin R."/>
            <person name="Li E."/>
            <person name="Mao Z."/>
            <person name="Ling J."/>
            <person name="Yang Y."/>
            <person name="Yin W.B."/>
            <person name="Xie B."/>
        </authorList>
    </citation>
    <scope>NUCLEOTIDE SEQUENCE [LARGE SCALE GENOMIC DNA]</scope>
    <source>
        <strain evidence="1">170</strain>
    </source>
</reference>
<gene>
    <name evidence="1" type="ORF">VFPPC_17674</name>
</gene>
<comment type="caution">
    <text evidence="1">The sequence shown here is derived from an EMBL/GenBank/DDBJ whole genome shotgun (WGS) entry which is preliminary data.</text>
</comment>
<keyword evidence="2" id="KW-1185">Reference proteome</keyword>
<organism evidence="1 2">
    <name type="scientific">Pochonia chlamydosporia 170</name>
    <dbReference type="NCBI Taxonomy" id="1380566"/>
    <lineage>
        <taxon>Eukaryota</taxon>
        <taxon>Fungi</taxon>
        <taxon>Dikarya</taxon>
        <taxon>Ascomycota</taxon>
        <taxon>Pezizomycotina</taxon>
        <taxon>Sordariomycetes</taxon>
        <taxon>Hypocreomycetidae</taxon>
        <taxon>Hypocreales</taxon>
        <taxon>Clavicipitaceae</taxon>
        <taxon>Pochonia</taxon>
    </lineage>
</organism>
<name>A0A219AQV6_METCM</name>
<sequence>MNAGPAPRSYGCMTAQHVPLPRTRDHLQTCFALCTKCYVRRPAAMPAPFSATWDPHNLATQHFNCAAGSDALKTKTTTFQVCVCRSCAKLSPNELQARREERDEVALKATLRRRIRCFRCEKALTSKKRRWWVCAQGPHECHWAGHEA</sequence>
<dbReference type="RefSeq" id="XP_022285599.1">
    <property type="nucleotide sequence ID" value="XM_022429363.1"/>
</dbReference>
<dbReference type="OrthoDB" id="4926934at2759"/>